<dbReference type="SUPFAM" id="SSF52540">
    <property type="entry name" value="P-loop containing nucleoside triphosphate hydrolases"/>
    <property type="match status" value="1"/>
</dbReference>
<reference evidence="3 4" key="1">
    <citation type="journal article" date="2019" name="Nat. Ecol. Evol.">
        <title>Megaphylogeny resolves global patterns of mushroom evolution.</title>
        <authorList>
            <person name="Varga T."/>
            <person name="Krizsan K."/>
            <person name="Foldi C."/>
            <person name="Dima B."/>
            <person name="Sanchez-Garcia M."/>
            <person name="Sanchez-Ramirez S."/>
            <person name="Szollosi G.J."/>
            <person name="Szarkandi J.G."/>
            <person name="Papp V."/>
            <person name="Albert L."/>
            <person name="Andreopoulos W."/>
            <person name="Angelini C."/>
            <person name="Antonin V."/>
            <person name="Barry K.W."/>
            <person name="Bougher N.L."/>
            <person name="Buchanan P."/>
            <person name="Buyck B."/>
            <person name="Bense V."/>
            <person name="Catcheside P."/>
            <person name="Chovatia M."/>
            <person name="Cooper J."/>
            <person name="Damon W."/>
            <person name="Desjardin D."/>
            <person name="Finy P."/>
            <person name="Geml J."/>
            <person name="Haridas S."/>
            <person name="Hughes K."/>
            <person name="Justo A."/>
            <person name="Karasinski D."/>
            <person name="Kautmanova I."/>
            <person name="Kiss B."/>
            <person name="Kocsube S."/>
            <person name="Kotiranta H."/>
            <person name="LaButti K.M."/>
            <person name="Lechner B.E."/>
            <person name="Liimatainen K."/>
            <person name="Lipzen A."/>
            <person name="Lukacs Z."/>
            <person name="Mihaltcheva S."/>
            <person name="Morgado L.N."/>
            <person name="Niskanen T."/>
            <person name="Noordeloos M.E."/>
            <person name="Ohm R.A."/>
            <person name="Ortiz-Santana B."/>
            <person name="Ovrebo C."/>
            <person name="Racz N."/>
            <person name="Riley R."/>
            <person name="Savchenko A."/>
            <person name="Shiryaev A."/>
            <person name="Soop K."/>
            <person name="Spirin V."/>
            <person name="Szebenyi C."/>
            <person name="Tomsovsky M."/>
            <person name="Tulloss R.E."/>
            <person name="Uehling J."/>
            <person name="Grigoriev I.V."/>
            <person name="Vagvolgyi C."/>
            <person name="Papp T."/>
            <person name="Martin F.M."/>
            <person name="Miettinen O."/>
            <person name="Hibbett D.S."/>
            <person name="Nagy L.G."/>
        </authorList>
    </citation>
    <scope>NUCLEOTIDE SEQUENCE [LARGE SCALE GENOMIC DNA]</scope>
    <source>
        <strain evidence="3 4">CBS 121175</strain>
    </source>
</reference>
<dbReference type="OrthoDB" id="8954335at2759"/>
<dbReference type="STRING" id="230819.A0A5C3L740"/>
<evidence type="ECO:0000259" key="2">
    <source>
        <dbReference type="Pfam" id="PF01926"/>
    </source>
</evidence>
<dbReference type="Gene3D" id="3.40.50.300">
    <property type="entry name" value="P-loop containing nucleotide triphosphate hydrolases"/>
    <property type="match status" value="1"/>
</dbReference>
<accession>A0A5C3L740</accession>
<feature type="region of interest" description="Disordered" evidence="1">
    <location>
        <begin position="1"/>
        <end position="20"/>
    </location>
</feature>
<dbReference type="InterPro" id="IPR006073">
    <property type="entry name" value="GTP-bd"/>
</dbReference>
<gene>
    <name evidence="3" type="ORF">FA15DRAFT_665433</name>
</gene>
<feature type="compositionally biased region" description="Basic residues" evidence="1">
    <location>
        <begin position="1"/>
        <end position="16"/>
    </location>
</feature>
<dbReference type="GO" id="GO:0005525">
    <property type="term" value="F:GTP binding"/>
    <property type="evidence" value="ECO:0007669"/>
    <property type="project" value="InterPro"/>
</dbReference>
<evidence type="ECO:0000313" key="4">
    <source>
        <dbReference type="Proteomes" id="UP000307440"/>
    </source>
</evidence>
<evidence type="ECO:0000313" key="3">
    <source>
        <dbReference type="EMBL" id="TFK28462.1"/>
    </source>
</evidence>
<evidence type="ECO:0000256" key="1">
    <source>
        <dbReference type="SAM" id="MobiDB-lite"/>
    </source>
</evidence>
<dbReference type="CDD" id="cd00882">
    <property type="entry name" value="Ras_like_GTPase"/>
    <property type="match status" value="1"/>
</dbReference>
<protein>
    <recommendedName>
        <fullName evidence="2">G domain-containing protein</fullName>
    </recommendedName>
</protein>
<dbReference type="Proteomes" id="UP000307440">
    <property type="component" value="Unassembled WGS sequence"/>
</dbReference>
<keyword evidence="4" id="KW-1185">Reference proteome</keyword>
<sequence length="269" mass="30537">MSKKKSGRQRPKQRKKKAEDKLMVDANADDLIILVIGATGAGKSKFINDYLRTTVAQVGDEHELKLCTRHIDWYPTRLPSESCYAGRRLILVDTPGFDNDEIDDGEILRRIELWLAASYSNGTSLTGVLYLHDITQKRIRGPTSLKLVERLVGTGSLSTLSFITTQWDTDTVQVGEERENELRDTFWKDALNGGATISRVHKTLEHPTPHFDVVENILRRHMGRQSEDSADGNESRNSEPVGWIETIKNQVIALFFKLAMKSKASWWLR</sequence>
<organism evidence="3 4">
    <name type="scientific">Coprinopsis marcescibilis</name>
    <name type="common">Agaric fungus</name>
    <name type="synonym">Psathyrella marcescibilis</name>
    <dbReference type="NCBI Taxonomy" id="230819"/>
    <lineage>
        <taxon>Eukaryota</taxon>
        <taxon>Fungi</taxon>
        <taxon>Dikarya</taxon>
        <taxon>Basidiomycota</taxon>
        <taxon>Agaricomycotina</taxon>
        <taxon>Agaricomycetes</taxon>
        <taxon>Agaricomycetidae</taxon>
        <taxon>Agaricales</taxon>
        <taxon>Agaricineae</taxon>
        <taxon>Psathyrellaceae</taxon>
        <taxon>Coprinopsis</taxon>
    </lineage>
</organism>
<dbReference type="InterPro" id="IPR027417">
    <property type="entry name" value="P-loop_NTPase"/>
</dbReference>
<feature type="domain" description="G" evidence="2">
    <location>
        <begin position="33"/>
        <end position="103"/>
    </location>
</feature>
<dbReference type="AlphaFoldDB" id="A0A5C3L740"/>
<dbReference type="EMBL" id="ML210156">
    <property type="protein sequence ID" value="TFK28462.1"/>
    <property type="molecule type" value="Genomic_DNA"/>
</dbReference>
<dbReference type="Pfam" id="PF01926">
    <property type="entry name" value="MMR_HSR1"/>
    <property type="match status" value="1"/>
</dbReference>
<proteinExistence type="predicted"/>
<name>A0A5C3L740_COPMA</name>